<accession>A0A6J5NZZ4</accession>
<proteinExistence type="predicted"/>
<dbReference type="EMBL" id="LR796759">
    <property type="protein sequence ID" value="CAB4164643.1"/>
    <property type="molecule type" value="Genomic_DNA"/>
</dbReference>
<evidence type="ECO:0000259" key="2">
    <source>
        <dbReference type="Pfam" id="PF21882"/>
    </source>
</evidence>
<gene>
    <name evidence="3" type="ORF">UFOVP816_57</name>
</gene>
<evidence type="ECO:0000313" key="3">
    <source>
        <dbReference type="EMBL" id="CAB4164643.1"/>
    </source>
</evidence>
<dbReference type="InterPro" id="IPR054075">
    <property type="entry name" value="Gp53-like_C"/>
</dbReference>
<dbReference type="Gene3D" id="2.60.40.3940">
    <property type="match status" value="1"/>
</dbReference>
<organism evidence="3">
    <name type="scientific">uncultured Caudovirales phage</name>
    <dbReference type="NCBI Taxonomy" id="2100421"/>
    <lineage>
        <taxon>Viruses</taxon>
        <taxon>Duplodnaviria</taxon>
        <taxon>Heunggongvirae</taxon>
        <taxon>Uroviricota</taxon>
        <taxon>Caudoviricetes</taxon>
        <taxon>Peduoviridae</taxon>
        <taxon>Maltschvirus</taxon>
        <taxon>Maltschvirus maltsch</taxon>
    </lineage>
</organism>
<reference evidence="3" key="1">
    <citation type="submission" date="2020-04" db="EMBL/GenBank/DDBJ databases">
        <authorList>
            <person name="Chiriac C."/>
            <person name="Salcher M."/>
            <person name="Ghai R."/>
            <person name="Kavagutti S V."/>
        </authorList>
    </citation>
    <scope>NUCLEOTIDE SEQUENCE</scope>
</reference>
<evidence type="ECO:0000256" key="1">
    <source>
        <dbReference type="SAM" id="MobiDB-lite"/>
    </source>
</evidence>
<sequence length="236" mass="25329">MAVYNYFPNVPNGPDDPADDQPQMQVNTASISSLISEDHVGFGFSNGGFHNQWRMPNRTDPGPPVGKIANSTTGYAKNDTRNSLSQLIVTTGQLNNEFQLTSMDNTNFPTFGTYAAYAGGAPANFSTVGGWTFLPGPLNGGLIVQYGSFYRTSFNSGNFNDGRTGTINFPRSFPTDCFLVVASLLYNDASSPPSAGGTGTIMIDYNAGEPDLTDFTYLFRSVSGGYIGFSWYAIGN</sequence>
<dbReference type="Pfam" id="PF21882">
    <property type="entry name" value="Gp53-like_C"/>
    <property type="match status" value="1"/>
</dbReference>
<protein>
    <recommendedName>
        <fullName evidence="2">Putative tail fiber protein gp53-like C-terminal domain-containing protein</fullName>
    </recommendedName>
</protein>
<feature type="domain" description="Putative tail fiber protein gp53-like C-terminal" evidence="2">
    <location>
        <begin position="138"/>
        <end position="236"/>
    </location>
</feature>
<feature type="region of interest" description="Disordered" evidence="1">
    <location>
        <begin position="1"/>
        <end position="23"/>
    </location>
</feature>
<name>A0A6J5NZZ4_9CAUD</name>